<dbReference type="Proteomes" id="UP000215914">
    <property type="component" value="Unassembled WGS sequence"/>
</dbReference>
<dbReference type="Gramene" id="mRNA:HanXRQr2_Chr11g0498371">
    <property type="protein sequence ID" value="mRNA:HanXRQr2_Chr11g0498371"/>
    <property type="gene ID" value="HanXRQr2_Chr11g0498371"/>
</dbReference>
<accession>A0A9K3HQ56</accession>
<reference evidence="1" key="2">
    <citation type="submission" date="2020-06" db="EMBL/GenBank/DDBJ databases">
        <title>Helianthus annuus Genome sequencing and assembly Release 2.</title>
        <authorList>
            <person name="Gouzy J."/>
            <person name="Langlade N."/>
            <person name="Munos S."/>
        </authorList>
    </citation>
    <scope>NUCLEOTIDE SEQUENCE</scope>
    <source>
        <tissue evidence="1">Leaves</tissue>
    </source>
</reference>
<evidence type="ECO:0000313" key="1">
    <source>
        <dbReference type="EMBL" id="KAF5782637.1"/>
    </source>
</evidence>
<gene>
    <name evidence="1" type="ORF">HanXRQr2_Chr11g0498371</name>
</gene>
<dbReference type="AlphaFoldDB" id="A0A9K3HQ56"/>
<keyword evidence="2" id="KW-1185">Reference proteome</keyword>
<reference evidence="1" key="1">
    <citation type="journal article" date="2017" name="Nature">
        <title>The sunflower genome provides insights into oil metabolism, flowering and Asterid evolution.</title>
        <authorList>
            <person name="Badouin H."/>
            <person name="Gouzy J."/>
            <person name="Grassa C.J."/>
            <person name="Murat F."/>
            <person name="Staton S.E."/>
            <person name="Cottret L."/>
            <person name="Lelandais-Briere C."/>
            <person name="Owens G.L."/>
            <person name="Carrere S."/>
            <person name="Mayjonade B."/>
            <person name="Legrand L."/>
            <person name="Gill N."/>
            <person name="Kane N.C."/>
            <person name="Bowers J.E."/>
            <person name="Hubner S."/>
            <person name="Bellec A."/>
            <person name="Berard A."/>
            <person name="Berges H."/>
            <person name="Blanchet N."/>
            <person name="Boniface M.C."/>
            <person name="Brunel D."/>
            <person name="Catrice O."/>
            <person name="Chaidir N."/>
            <person name="Claudel C."/>
            <person name="Donnadieu C."/>
            <person name="Faraut T."/>
            <person name="Fievet G."/>
            <person name="Helmstetter N."/>
            <person name="King M."/>
            <person name="Knapp S.J."/>
            <person name="Lai Z."/>
            <person name="Le Paslier M.C."/>
            <person name="Lippi Y."/>
            <person name="Lorenzon L."/>
            <person name="Mandel J.R."/>
            <person name="Marage G."/>
            <person name="Marchand G."/>
            <person name="Marquand E."/>
            <person name="Bret-Mestries E."/>
            <person name="Morien E."/>
            <person name="Nambeesan S."/>
            <person name="Nguyen T."/>
            <person name="Pegot-Espagnet P."/>
            <person name="Pouilly N."/>
            <person name="Raftis F."/>
            <person name="Sallet E."/>
            <person name="Schiex T."/>
            <person name="Thomas J."/>
            <person name="Vandecasteele C."/>
            <person name="Vares D."/>
            <person name="Vear F."/>
            <person name="Vautrin S."/>
            <person name="Crespi M."/>
            <person name="Mangin B."/>
            <person name="Burke J.M."/>
            <person name="Salse J."/>
            <person name="Munos S."/>
            <person name="Vincourt P."/>
            <person name="Rieseberg L.H."/>
            <person name="Langlade N.B."/>
        </authorList>
    </citation>
    <scope>NUCLEOTIDE SEQUENCE</scope>
    <source>
        <tissue evidence="1">Leaves</tissue>
    </source>
</reference>
<sequence length="94" mass="10916">MFNSTLTKNEDILCPVDGAIMITGLRVAREKMFWLLLQWLKPPSDGNLLKGRLWISVWFMQLPVLGLLTYYTRLHKSSLLDLRVSRLIVGTQHF</sequence>
<dbReference type="EMBL" id="MNCJ02000326">
    <property type="protein sequence ID" value="KAF5782637.1"/>
    <property type="molecule type" value="Genomic_DNA"/>
</dbReference>
<organism evidence="1 2">
    <name type="scientific">Helianthus annuus</name>
    <name type="common">Common sunflower</name>
    <dbReference type="NCBI Taxonomy" id="4232"/>
    <lineage>
        <taxon>Eukaryota</taxon>
        <taxon>Viridiplantae</taxon>
        <taxon>Streptophyta</taxon>
        <taxon>Embryophyta</taxon>
        <taxon>Tracheophyta</taxon>
        <taxon>Spermatophyta</taxon>
        <taxon>Magnoliopsida</taxon>
        <taxon>eudicotyledons</taxon>
        <taxon>Gunneridae</taxon>
        <taxon>Pentapetalae</taxon>
        <taxon>asterids</taxon>
        <taxon>campanulids</taxon>
        <taxon>Asterales</taxon>
        <taxon>Asteraceae</taxon>
        <taxon>Asteroideae</taxon>
        <taxon>Heliantheae alliance</taxon>
        <taxon>Heliantheae</taxon>
        <taxon>Helianthus</taxon>
    </lineage>
</organism>
<protein>
    <submittedName>
        <fullName evidence="1">Uncharacterized protein</fullName>
    </submittedName>
</protein>
<comment type="caution">
    <text evidence="1">The sequence shown here is derived from an EMBL/GenBank/DDBJ whole genome shotgun (WGS) entry which is preliminary data.</text>
</comment>
<evidence type="ECO:0000313" key="2">
    <source>
        <dbReference type="Proteomes" id="UP000215914"/>
    </source>
</evidence>
<proteinExistence type="predicted"/>
<name>A0A9K3HQ56_HELAN</name>